<name>A0ABV7EMD8_9GAMM</name>
<dbReference type="Pfam" id="PF13778">
    <property type="entry name" value="DUF4174"/>
    <property type="match status" value="1"/>
</dbReference>
<comment type="caution">
    <text evidence="4">The sequence shown here is derived from an EMBL/GenBank/DDBJ whole genome shotgun (WGS) entry which is preliminary data.</text>
</comment>
<dbReference type="RefSeq" id="WP_380688336.1">
    <property type="nucleotide sequence ID" value="NZ_JBHRSS010000003.1"/>
</dbReference>
<organism evidence="4 5">
    <name type="scientific">Salinisphaera aquimarina</name>
    <dbReference type="NCBI Taxonomy" id="2094031"/>
    <lineage>
        <taxon>Bacteria</taxon>
        <taxon>Pseudomonadati</taxon>
        <taxon>Pseudomonadota</taxon>
        <taxon>Gammaproteobacteria</taxon>
        <taxon>Salinisphaerales</taxon>
        <taxon>Salinisphaeraceae</taxon>
        <taxon>Salinisphaera</taxon>
    </lineage>
</organism>
<evidence type="ECO:0000256" key="1">
    <source>
        <dbReference type="ARBA" id="ARBA00022729"/>
    </source>
</evidence>
<keyword evidence="5" id="KW-1185">Reference proteome</keyword>
<protein>
    <submittedName>
        <fullName evidence="4">DUF4174 domain-containing protein</fullName>
    </submittedName>
</protein>
<dbReference type="EMBL" id="JBHRSS010000003">
    <property type="protein sequence ID" value="MFC3103882.1"/>
    <property type="molecule type" value="Genomic_DNA"/>
</dbReference>
<sequence>MPSFLRWSLFAALTCAAGSADAATLHDLQGRYRVIVVFAPAETVAADAAATLKRAADGIDDRDIAWFVVGPGALQSNIDTPLDRDALETLHQTDGFETVLVGKDGGVKSRQTETLDVNTLFADIDQMPMRRREMENR</sequence>
<feature type="chain" id="PRO_5045455523" evidence="2">
    <location>
        <begin position="23"/>
        <end position="137"/>
    </location>
</feature>
<evidence type="ECO:0000259" key="3">
    <source>
        <dbReference type="Pfam" id="PF13778"/>
    </source>
</evidence>
<evidence type="ECO:0000256" key="2">
    <source>
        <dbReference type="SAM" id="SignalP"/>
    </source>
</evidence>
<evidence type="ECO:0000313" key="4">
    <source>
        <dbReference type="EMBL" id="MFC3103882.1"/>
    </source>
</evidence>
<reference evidence="5" key="1">
    <citation type="journal article" date="2019" name="Int. J. Syst. Evol. Microbiol.">
        <title>The Global Catalogue of Microorganisms (GCM) 10K type strain sequencing project: providing services to taxonomists for standard genome sequencing and annotation.</title>
        <authorList>
            <consortium name="The Broad Institute Genomics Platform"/>
            <consortium name="The Broad Institute Genome Sequencing Center for Infectious Disease"/>
            <person name="Wu L."/>
            <person name="Ma J."/>
        </authorList>
    </citation>
    <scope>NUCLEOTIDE SEQUENCE [LARGE SCALE GENOMIC DNA]</scope>
    <source>
        <strain evidence="5">KCTC 52640</strain>
    </source>
</reference>
<keyword evidence="1 2" id="KW-0732">Signal</keyword>
<evidence type="ECO:0000313" key="5">
    <source>
        <dbReference type="Proteomes" id="UP001595462"/>
    </source>
</evidence>
<dbReference type="InterPro" id="IPR025232">
    <property type="entry name" value="DUF4174"/>
</dbReference>
<accession>A0ABV7EMD8</accession>
<feature type="signal peptide" evidence="2">
    <location>
        <begin position="1"/>
        <end position="22"/>
    </location>
</feature>
<dbReference type="Proteomes" id="UP001595462">
    <property type="component" value="Unassembled WGS sequence"/>
</dbReference>
<feature type="domain" description="DUF4174" evidence="3">
    <location>
        <begin position="25"/>
        <end position="133"/>
    </location>
</feature>
<gene>
    <name evidence="4" type="ORF">ACFOSU_08250</name>
</gene>
<proteinExistence type="predicted"/>